<comment type="caution">
    <text evidence="10">The sequence shown here is derived from an EMBL/GenBank/DDBJ whole genome shotgun (WGS) entry which is preliminary data.</text>
</comment>
<proteinExistence type="inferred from homology"/>
<organism evidence="10 11">
    <name type="scientific">Letharia lupina</name>
    <dbReference type="NCBI Taxonomy" id="560253"/>
    <lineage>
        <taxon>Eukaryota</taxon>
        <taxon>Fungi</taxon>
        <taxon>Dikarya</taxon>
        <taxon>Ascomycota</taxon>
        <taxon>Pezizomycotina</taxon>
        <taxon>Lecanoromycetes</taxon>
        <taxon>OSLEUM clade</taxon>
        <taxon>Lecanoromycetidae</taxon>
        <taxon>Lecanorales</taxon>
        <taxon>Lecanorineae</taxon>
        <taxon>Parmeliaceae</taxon>
        <taxon>Letharia</taxon>
    </lineage>
</organism>
<dbReference type="InterPro" id="IPR036397">
    <property type="entry name" value="RNaseH_sf"/>
</dbReference>
<evidence type="ECO:0000256" key="6">
    <source>
        <dbReference type="ARBA" id="ARBA00022759"/>
    </source>
</evidence>
<comment type="similarity">
    <text evidence="2">Belongs to the RNase H family.</text>
</comment>
<dbReference type="Gene3D" id="3.30.420.10">
    <property type="entry name" value="Ribonuclease H-like superfamily/Ribonuclease H"/>
    <property type="match status" value="1"/>
</dbReference>
<evidence type="ECO:0000256" key="3">
    <source>
        <dbReference type="ARBA" id="ARBA00012180"/>
    </source>
</evidence>
<feature type="region of interest" description="Disordered" evidence="8">
    <location>
        <begin position="165"/>
        <end position="187"/>
    </location>
</feature>
<evidence type="ECO:0000259" key="9">
    <source>
        <dbReference type="PROSITE" id="PS50879"/>
    </source>
</evidence>
<keyword evidence="7" id="KW-0378">Hydrolase</keyword>
<dbReference type="InterPro" id="IPR050092">
    <property type="entry name" value="RNase_H"/>
</dbReference>
<dbReference type="SUPFAM" id="SSF53098">
    <property type="entry name" value="Ribonuclease H-like"/>
    <property type="match status" value="1"/>
</dbReference>
<dbReference type="GO" id="GO:0046872">
    <property type="term" value="F:metal ion binding"/>
    <property type="evidence" value="ECO:0007669"/>
    <property type="project" value="UniProtKB-KW"/>
</dbReference>
<dbReference type="GeneID" id="59332370"/>
<dbReference type="GO" id="GO:0003676">
    <property type="term" value="F:nucleic acid binding"/>
    <property type="evidence" value="ECO:0007669"/>
    <property type="project" value="InterPro"/>
</dbReference>
<feature type="compositionally biased region" description="Basic and acidic residues" evidence="8">
    <location>
        <begin position="175"/>
        <end position="187"/>
    </location>
</feature>
<dbReference type="PANTHER" id="PTHR10642:SF26">
    <property type="entry name" value="RIBONUCLEASE H1"/>
    <property type="match status" value="1"/>
</dbReference>
<feature type="domain" description="RNase H type-1" evidence="9">
    <location>
        <begin position="1"/>
        <end position="167"/>
    </location>
</feature>
<dbReference type="AlphaFoldDB" id="A0A8H6C9R5"/>
<evidence type="ECO:0000256" key="4">
    <source>
        <dbReference type="ARBA" id="ARBA00022722"/>
    </source>
</evidence>
<evidence type="ECO:0000256" key="1">
    <source>
        <dbReference type="ARBA" id="ARBA00000077"/>
    </source>
</evidence>
<keyword evidence="6" id="KW-0255">Endonuclease</keyword>
<evidence type="ECO:0000313" key="10">
    <source>
        <dbReference type="EMBL" id="KAF6219492.1"/>
    </source>
</evidence>
<evidence type="ECO:0000256" key="7">
    <source>
        <dbReference type="ARBA" id="ARBA00022801"/>
    </source>
</evidence>
<evidence type="ECO:0000256" key="2">
    <source>
        <dbReference type="ARBA" id="ARBA00005300"/>
    </source>
</evidence>
<keyword evidence="5" id="KW-0479">Metal-binding</keyword>
<dbReference type="GO" id="GO:0004523">
    <property type="term" value="F:RNA-DNA hybrid ribonuclease activity"/>
    <property type="evidence" value="ECO:0007669"/>
    <property type="project" value="UniProtKB-EC"/>
</dbReference>
<protein>
    <recommendedName>
        <fullName evidence="3">ribonuclease H</fullName>
        <ecNumber evidence="3">3.1.26.4</ecNumber>
    </recommendedName>
</protein>
<dbReference type="RefSeq" id="XP_037148927.1">
    <property type="nucleotide sequence ID" value="XM_037294880.1"/>
</dbReference>
<keyword evidence="4" id="KW-0540">Nuclease</keyword>
<keyword evidence="11" id="KW-1185">Reference proteome</keyword>
<dbReference type="GO" id="GO:0043137">
    <property type="term" value="P:DNA replication, removal of RNA primer"/>
    <property type="evidence" value="ECO:0007669"/>
    <property type="project" value="TreeGrafter"/>
</dbReference>
<evidence type="ECO:0000256" key="8">
    <source>
        <dbReference type="SAM" id="MobiDB-lite"/>
    </source>
</evidence>
<accession>A0A8H6C9R5</accession>
<dbReference type="EMBL" id="JACCJB010000019">
    <property type="protein sequence ID" value="KAF6219492.1"/>
    <property type="molecule type" value="Genomic_DNA"/>
</dbReference>
<dbReference type="InterPro" id="IPR002156">
    <property type="entry name" value="RNaseH_domain"/>
</dbReference>
<dbReference type="InterPro" id="IPR012337">
    <property type="entry name" value="RNaseH-like_sf"/>
</dbReference>
<dbReference type="EC" id="3.1.26.4" evidence="3"/>
<dbReference type="PROSITE" id="PS50879">
    <property type="entry name" value="RNASE_H_1"/>
    <property type="match status" value="1"/>
</dbReference>
<dbReference type="Pfam" id="PF00075">
    <property type="entry name" value="RNase_H"/>
    <property type="match status" value="1"/>
</dbReference>
<reference evidence="10 11" key="1">
    <citation type="journal article" date="2020" name="Genomics">
        <title>Complete, high-quality genomes from long-read metagenomic sequencing of two wolf lichen thalli reveals enigmatic genome architecture.</title>
        <authorList>
            <person name="McKenzie S.K."/>
            <person name="Walston R.F."/>
            <person name="Allen J.L."/>
        </authorList>
    </citation>
    <scope>NUCLEOTIDE SEQUENCE [LARGE SCALE GENOMIC DNA]</scope>
    <source>
        <strain evidence="10">WasteWater1</strain>
    </source>
</reference>
<gene>
    <name evidence="10" type="ORF">HO133_003960</name>
</gene>
<dbReference type="PANTHER" id="PTHR10642">
    <property type="entry name" value="RIBONUCLEASE H1"/>
    <property type="match status" value="1"/>
</dbReference>
<evidence type="ECO:0000256" key="5">
    <source>
        <dbReference type="ARBA" id="ARBA00022723"/>
    </source>
</evidence>
<name>A0A8H6C9R5_9LECA</name>
<sequence length="187" mass="20765">MPYTMTLHASGSCRPTSQRGPIAAAAVTMTNKYGRRTTQTHQLPPSPPPTPQRAQLSAIILALQQARLKTLQPRPGPGPRPRVDVTIHTDSKYALGCMTQWCWKWARNGFRTRRGREVADRDLIERALLLEGEVLRAGTVEWVWVPRGRNGAVGAVVEGVLDGMEFGSEDEDGDEPVRRPEWEGGSW</sequence>
<dbReference type="Proteomes" id="UP000593566">
    <property type="component" value="Unassembled WGS sequence"/>
</dbReference>
<comment type="catalytic activity">
    <reaction evidence="1">
        <text>Endonucleolytic cleavage to 5'-phosphomonoester.</text>
        <dbReference type="EC" id="3.1.26.4"/>
    </reaction>
</comment>
<evidence type="ECO:0000313" key="11">
    <source>
        <dbReference type="Proteomes" id="UP000593566"/>
    </source>
</evidence>